<protein>
    <submittedName>
        <fullName evidence="2">Uncharacterized protein</fullName>
    </submittedName>
</protein>
<feature type="compositionally biased region" description="Polar residues" evidence="1">
    <location>
        <begin position="106"/>
        <end position="124"/>
    </location>
</feature>
<gene>
    <name evidence="2" type="ORF">HII31_04003</name>
</gene>
<organism evidence="2 3">
    <name type="scientific">Pseudocercospora fuligena</name>
    <dbReference type="NCBI Taxonomy" id="685502"/>
    <lineage>
        <taxon>Eukaryota</taxon>
        <taxon>Fungi</taxon>
        <taxon>Dikarya</taxon>
        <taxon>Ascomycota</taxon>
        <taxon>Pezizomycotina</taxon>
        <taxon>Dothideomycetes</taxon>
        <taxon>Dothideomycetidae</taxon>
        <taxon>Mycosphaerellales</taxon>
        <taxon>Mycosphaerellaceae</taxon>
        <taxon>Pseudocercospora</taxon>
    </lineage>
</organism>
<dbReference type="Proteomes" id="UP000660729">
    <property type="component" value="Unassembled WGS sequence"/>
</dbReference>
<evidence type="ECO:0000256" key="1">
    <source>
        <dbReference type="SAM" id="MobiDB-lite"/>
    </source>
</evidence>
<dbReference type="OrthoDB" id="3649245at2759"/>
<feature type="region of interest" description="Disordered" evidence="1">
    <location>
        <begin position="75"/>
        <end position="124"/>
    </location>
</feature>
<feature type="compositionally biased region" description="Polar residues" evidence="1">
    <location>
        <begin position="76"/>
        <end position="91"/>
    </location>
</feature>
<accession>A0A8H6RPF3</accession>
<evidence type="ECO:0000313" key="3">
    <source>
        <dbReference type="Proteomes" id="UP000660729"/>
    </source>
</evidence>
<name>A0A8H6RPF3_9PEZI</name>
<keyword evidence="3" id="KW-1185">Reference proteome</keyword>
<comment type="caution">
    <text evidence="2">The sequence shown here is derived from an EMBL/GenBank/DDBJ whole genome shotgun (WGS) entry which is preliminary data.</text>
</comment>
<dbReference type="AlphaFoldDB" id="A0A8H6RPF3"/>
<feature type="non-terminal residue" evidence="2">
    <location>
        <position position="1"/>
    </location>
</feature>
<dbReference type="EMBL" id="JABCIY010000056">
    <property type="protein sequence ID" value="KAF7194741.1"/>
    <property type="molecule type" value="Genomic_DNA"/>
</dbReference>
<sequence length="241" mass="26898">RPFSAPPSSTSISNTKSNFSTLIGLQQYQHNHSLDFSHTITIHTTTISHTNLAILHGSPLSAPILPTGTMPLMPFSDSSLITKPQPTATQQRPPHPHPLRSHRSSENVLAQQSSQPNTINDLNPFRTTINFSRTYLPRRRRSMDATSFGSRETFSSPKMAAAVLSTEERFGYASRTYEQQQRKDYPVIPTRPPLRPTVSFGSVSVATFTSHDSIWKEKNGAIPSLPKKRGCLAFLSCRRRE</sequence>
<reference evidence="2" key="1">
    <citation type="submission" date="2020-04" db="EMBL/GenBank/DDBJ databases">
        <title>Draft genome resource of the tomato pathogen Pseudocercospora fuligena.</title>
        <authorList>
            <person name="Zaccaron A."/>
        </authorList>
    </citation>
    <scope>NUCLEOTIDE SEQUENCE</scope>
    <source>
        <strain evidence="2">PF001</strain>
    </source>
</reference>
<proteinExistence type="predicted"/>
<evidence type="ECO:0000313" key="2">
    <source>
        <dbReference type="EMBL" id="KAF7194741.1"/>
    </source>
</evidence>